<feature type="signal peptide" evidence="1">
    <location>
        <begin position="1"/>
        <end position="22"/>
    </location>
</feature>
<evidence type="ECO:0000256" key="1">
    <source>
        <dbReference type="SAM" id="SignalP"/>
    </source>
</evidence>
<keyword evidence="1" id="KW-0732">Signal</keyword>
<feature type="chain" id="PRO_5039943652" evidence="1">
    <location>
        <begin position="23"/>
        <end position="104"/>
    </location>
</feature>
<name>A0A9K3DMF5_HELAN</name>
<keyword evidence="3" id="KW-1185">Reference proteome</keyword>
<evidence type="ECO:0000313" key="2">
    <source>
        <dbReference type="EMBL" id="KAF5757324.1"/>
    </source>
</evidence>
<gene>
    <name evidence="2" type="ORF">HanXRQr2_Chr17g0825281</name>
</gene>
<proteinExistence type="predicted"/>
<accession>A0A9K3DMF5</accession>
<reference evidence="2" key="1">
    <citation type="journal article" date="2017" name="Nature">
        <title>The sunflower genome provides insights into oil metabolism, flowering and Asterid evolution.</title>
        <authorList>
            <person name="Badouin H."/>
            <person name="Gouzy J."/>
            <person name="Grassa C.J."/>
            <person name="Murat F."/>
            <person name="Staton S.E."/>
            <person name="Cottret L."/>
            <person name="Lelandais-Briere C."/>
            <person name="Owens G.L."/>
            <person name="Carrere S."/>
            <person name="Mayjonade B."/>
            <person name="Legrand L."/>
            <person name="Gill N."/>
            <person name="Kane N.C."/>
            <person name="Bowers J.E."/>
            <person name="Hubner S."/>
            <person name="Bellec A."/>
            <person name="Berard A."/>
            <person name="Berges H."/>
            <person name="Blanchet N."/>
            <person name="Boniface M.C."/>
            <person name="Brunel D."/>
            <person name="Catrice O."/>
            <person name="Chaidir N."/>
            <person name="Claudel C."/>
            <person name="Donnadieu C."/>
            <person name="Faraut T."/>
            <person name="Fievet G."/>
            <person name="Helmstetter N."/>
            <person name="King M."/>
            <person name="Knapp S.J."/>
            <person name="Lai Z."/>
            <person name="Le Paslier M.C."/>
            <person name="Lippi Y."/>
            <person name="Lorenzon L."/>
            <person name="Mandel J.R."/>
            <person name="Marage G."/>
            <person name="Marchand G."/>
            <person name="Marquand E."/>
            <person name="Bret-Mestries E."/>
            <person name="Morien E."/>
            <person name="Nambeesan S."/>
            <person name="Nguyen T."/>
            <person name="Pegot-Espagnet P."/>
            <person name="Pouilly N."/>
            <person name="Raftis F."/>
            <person name="Sallet E."/>
            <person name="Schiex T."/>
            <person name="Thomas J."/>
            <person name="Vandecasteele C."/>
            <person name="Vares D."/>
            <person name="Vear F."/>
            <person name="Vautrin S."/>
            <person name="Crespi M."/>
            <person name="Mangin B."/>
            <person name="Burke J.M."/>
            <person name="Salse J."/>
            <person name="Munos S."/>
            <person name="Vincourt P."/>
            <person name="Rieseberg L.H."/>
            <person name="Langlade N.B."/>
        </authorList>
    </citation>
    <scope>NUCLEOTIDE SEQUENCE</scope>
    <source>
        <tissue evidence="2">Leaves</tissue>
    </source>
</reference>
<dbReference type="AlphaFoldDB" id="A0A9K3DMF5"/>
<dbReference type="Gramene" id="mRNA:HanXRQr2_Chr17g0825281">
    <property type="protein sequence ID" value="mRNA:HanXRQr2_Chr17g0825281"/>
    <property type="gene ID" value="HanXRQr2_Chr17g0825281"/>
</dbReference>
<comment type="caution">
    <text evidence="2">The sequence shown here is derived from an EMBL/GenBank/DDBJ whole genome shotgun (WGS) entry which is preliminary data.</text>
</comment>
<protein>
    <submittedName>
        <fullName evidence="2">Uncharacterized protein</fullName>
    </submittedName>
</protein>
<dbReference type="EMBL" id="MNCJ02000332">
    <property type="protein sequence ID" value="KAF5757324.1"/>
    <property type="molecule type" value="Genomic_DNA"/>
</dbReference>
<sequence length="104" mass="12025">MKTLLYFSISLILYSQFSFTQSAKLDTQEVKVLKQIWGKLGLEDKNEWDFDKDPCSPGRWQLFVVCDCSFESNTTCRVTQMYVFRSYFGSLLAECDLGKTKSCS</sequence>
<dbReference type="Proteomes" id="UP000215914">
    <property type="component" value="Unassembled WGS sequence"/>
</dbReference>
<evidence type="ECO:0000313" key="3">
    <source>
        <dbReference type="Proteomes" id="UP000215914"/>
    </source>
</evidence>
<reference evidence="2" key="2">
    <citation type="submission" date="2020-06" db="EMBL/GenBank/DDBJ databases">
        <title>Helianthus annuus Genome sequencing and assembly Release 2.</title>
        <authorList>
            <person name="Gouzy J."/>
            <person name="Langlade N."/>
            <person name="Munos S."/>
        </authorList>
    </citation>
    <scope>NUCLEOTIDE SEQUENCE</scope>
    <source>
        <tissue evidence="2">Leaves</tissue>
    </source>
</reference>
<organism evidence="2 3">
    <name type="scientific">Helianthus annuus</name>
    <name type="common">Common sunflower</name>
    <dbReference type="NCBI Taxonomy" id="4232"/>
    <lineage>
        <taxon>Eukaryota</taxon>
        <taxon>Viridiplantae</taxon>
        <taxon>Streptophyta</taxon>
        <taxon>Embryophyta</taxon>
        <taxon>Tracheophyta</taxon>
        <taxon>Spermatophyta</taxon>
        <taxon>Magnoliopsida</taxon>
        <taxon>eudicotyledons</taxon>
        <taxon>Gunneridae</taxon>
        <taxon>Pentapetalae</taxon>
        <taxon>asterids</taxon>
        <taxon>campanulids</taxon>
        <taxon>Asterales</taxon>
        <taxon>Asteraceae</taxon>
        <taxon>Asteroideae</taxon>
        <taxon>Heliantheae alliance</taxon>
        <taxon>Heliantheae</taxon>
        <taxon>Helianthus</taxon>
    </lineage>
</organism>